<protein>
    <submittedName>
        <fullName evidence="2">Uncharacterized protein</fullName>
    </submittedName>
</protein>
<feature type="region of interest" description="Disordered" evidence="1">
    <location>
        <begin position="297"/>
        <end position="331"/>
    </location>
</feature>
<proteinExistence type="predicted"/>
<dbReference type="RefSeq" id="WP_220478237.1">
    <property type="nucleotide sequence ID" value="NZ_JACGWW010000002.1"/>
</dbReference>
<evidence type="ECO:0000313" key="3">
    <source>
        <dbReference type="Proteomes" id="UP000321154"/>
    </source>
</evidence>
<gene>
    <name evidence="2" type="ORF">FFA01_17650</name>
</gene>
<dbReference type="Proteomes" id="UP000321154">
    <property type="component" value="Unassembled WGS sequence"/>
</dbReference>
<dbReference type="EMBL" id="BJUV01000015">
    <property type="protein sequence ID" value="GEK83456.1"/>
    <property type="molecule type" value="Genomic_DNA"/>
</dbReference>
<accession>A0ABQ0UPP3</accession>
<comment type="caution">
    <text evidence="2">The sequence shown here is derived from an EMBL/GenBank/DDBJ whole genome shotgun (WGS) entry which is preliminary data.</text>
</comment>
<evidence type="ECO:0000313" key="2">
    <source>
        <dbReference type="EMBL" id="GEK83456.1"/>
    </source>
</evidence>
<name>A0ABQ0UPP3_9MICO</name>
<sequence>MPETQCGKPVLADTHAFASWSVGALRQTEEHSSYGSGTRETEGAIALEDVARASPSELIEHLHANLDAHFTELAARRANLAPPAPVFALEHGLSANDITLLTKAVGDAHRLGLMPAASQNSWLPFVVHAAEVGYIYDGVEYWPIYASKTLRWADSDYERDRVRNWFVKFSRQYGGAIPQGAWARTFSKIAWPITHAVLPRYLQVQLAKMLSDYRASWPSLLDDPSALGTRLHAWSRYYGDRLEKFCQNTEIVGRLAVALLITDEYTDSPLIESTALARIVESLNSERQSRRWLSEARRSASSIHTHNFRPPDAQEDPTRLRPRRPAATDPPLQLREDATGLWRALAILPDLRLLQHAMPHLYEALRTSRAVVAGARRDIPTSGLLYATPPIELTRWPAPPQPFLQLRRASDEVNLLLAEQCRITQGPWWVFRRKPGAPAGEVKGKFVRPGASYCILGDQALSPPALEWCVKVDIALEGMSAYVLSVPTTLSKEDAAALVEAGISVVSDIRVRPVGVVAGRWDGDGLAEWLSGESVLIAIHAEHSPNKVGLHINGDAYLLDWPEGESEMFLSLGELAAGTHEIAVSVDLNGENFKTEGSLLAIIRNPDVHGEAGLAGEGIRVRSFPAQPSLPELWDGRAFLEIDGPSDSGAELALTLHGGGGTQLAIHRQNLRLPVTGSDWQQLLVRLREQPQIARHYDAADTAELAVSRAGVGFATLRCERGFQGLRWIISRRHRDNGYIARLIDRTDGDPVDVVFYPAERPLSGQPQPANQEFSGPPRGGLLVASNNQDRALQIIPPDATQLIGACEATPSIPTVQKSLVECTRLMKGHQLWKNAQLPAHPFGIRQRRRVLDAITGALVGLLTPGKWLSIEGQIATRAAADVDLDRAQSLVGESTAHRAAAHAIANHLWEWDTRARLIEGFSEAAGALISSSGMPNKHKGARFLLQLASSPSELLEWETAERNQYLRAVMTDPVLLRAARFAVLGTVEEVAGGVG</sequence>
<organism evidence="2 3">
    <name type="scientific">Frigoribacterium faeni</name>
    <dbReference type="NCBI Taxonomy" id="145483"/>
    <lineage>
        <taxon>Bacteria</taxon>
        <taxon>Bacillati</taxon>
        <taxon>Actinomycetota</taxon>
        <taxon>Actinomycetes</taxon>
        <taxon>Micrococcales</taxon>
        <taxon>Microbacteriaceae</taxon>
        <taxon>Frigoribacterium</taxon>
    </lineage>
</organism>
<keyword evidence="3" id="KW-1185">Reference proteome</keyword>
<reference evidence="2 3" key="1">
    <citation type="submission" date="2019-07" db="EMBL/GenBank/DDBJ databases">
        <title>Whole genome shotgun sequence of Frigoribacterium faeni NBRC 103066.</title>
        <authorList>
            <person name="Hosoyama A."/>
            <person name="Uohara A."/>
            <person name="Ohji S."/>
            <person name="Ichikawa N."/>
        </authorList>
    </citation>
    <scope>NUCLEOTIDE SEQUENCE [LARGE SCALE GENOMIC DNA]</scope>
    <source>
        <strain evidence="2 3">NBRC 103066</strain>
    </source>
</reference>
<evidence type="ECO:0000256" key="1">
    <source>
        <dbReference type="SAM" id="MobiDB-lite"/>
    </source>
</evidence>